<dbReference type="VEuPathDB" id="FungiDB:PLEOSDRAFT_1089692"/>
<dbReference type="AlphaFoldDB" id="A0A067NK14"/>
<dbReference type="HOGENOM" id="CLU_676386_0_0_1"/>
<dbReference type="EMBL" id="KL198008">
    <property type="protein sequence ID" value="KDQ28413.1"/>
    <property type="molecule type" value="Genomic_DNA"/>
</dbReference>
<reference evidence="3" key="1">
    <citation type="journal article" date="2014" name="Proc. Natl. Acad. Sci. U.S.A.">
        <title>Extensive sampling of basidiomycete genomes demonstrates inadequacy of the white-rot/brown-rot paradigm for wood decay fungi.</title>
        <authorList>
            <person name="Riley R."/>
            <person name="Salamov A.A."/>
            <person name="Brown D.W."/>
            <person name="Nagy L.G."/>
            <person name="Floudas D."/>
            <person name="Held B.W."/>
            <person name="Levasseur A."/>
            <person name="Lombard V."/>
            <person name="Morin E."/>
            <person name="Otillar R."/>
            <person name="Lindquist E.A."/>
            <person name="Sun H."/>
            <person name="LaButti K.M."/>
            <person name="Schmutz J."/>
            <person name="Jabbour D."/>
            <person name="Luo H."/>
            <person name="Baker S.E."/>
            <person name="Pisabarro A.G."/>
            <person name="Walton J.D."/>
            <person name="Blanchette R.A."/>
            <person name="Henrissat B."/>
            <person name="Martin F."/>
            <person name="Cullen D."/>
            <person name="Hibbett D.S."/>
            <person name="Grigoriev I.V."/>
        </authorList>
    </citation>
    <scope>NUCLEOTIDE SEQUENCE [LARGE SCALE GENOMIC DNA]</scope>
    <source>
        <strain evidence="3">PC15</strain>
    </source>
</reference>
<feature type="region of interest" description="Disordered" evidence="1">
    <location>
        <begin position="90"/>
        <end position="118"/>
    </location>
</feature>
<evidence type="ECO:0000313" key="2">
    <source>
        <dbReference type="EMBL" id="KDQ28413.1"/>
    </source>
</evidence>
<accession>A0A067NK14</accession>
<protein>
    <submittedName>
        <fullName evidence="2">Uncharacterized protein</fullName>
    </submittedName>
</protein>
<organism evidence="2 3">
    <name type="scientific">Pleurotus ostreatus (strain PC15)</name>
    <name type="common">Oyster mushroom</name>
    <dbReference type="NCBI Taxonomy" id="1137138"/>
    <lineage>
        <taxon>Eukaryota</taxon>
        <taxon>Fungi</taxon>
        <taxon>Dikarya</taxon>
        <taxon>Basidiomycota</taxon>
        <taxon>Agaricomycotina</taxon>
        <taxon>Agaricomycetes</taxon>
        <taxon>Agaricomycetidae</taxon>
        <taxon>Agaricales</taxon>
        <taxon>Pleurotineae</taxon>
        <taxon>Pleurotaceae</taxon>
        <taxon>Pleurotus</taxon>
    </lineage>
</organism>
<sequence>MTLNIGRISPSSPPSPPLSLSTTSTLISTPPAKLLGGARRTALLKSLDSSDRGMMKPRGNLEPHITNIPRRRKKDVNAEKAQETLQTLPEAVVPNFPSRPEITVQPPESEARQDEAQQNTVTAPLGLQRDPLRQADTAQALTNLPRRRRKALTSEQLTIQRAFRRCLQEVGDDSGVFVAFTEVDDEEEQATRKLRLLGGEDFSYVVKVCTANETKIWKEDERTLWLYVPSDICYDDGNAHLDEQQLRVACRFLGLQGSKEKVLITTPRDRAADGMSLAVLYLAISRRFVPPPIAFLEPTAASTIGPHPSYMLSRTSSTSSTISHYSEAGSQIHSLLVYLHDQSCDDIEEAYGHILHAVGRSRSGRSGLTGWKIGSGLRIEWRGTLSREGIDFLDDVLHVLLSEQQAI</sequence>
<proteinExistence type="predicted"/>
<evidence type="ECO:0000313" key="3">
    <source>
        <dbReference type="Proteomes" id="UP000027073"/>
    </source>
</evidence>
<evidence type="ECO:0000256" key="1">
    <source>
        <dbReference type="SAM" id="MobiDB-lite"/>
    </source>
</evidence>
<feature type="compositionally biased region" description="Low complexity" evidence="1">
    <location>
        <begin position="18"/>
        <end position="31"/>
    </location>
</feature>
<name>A0A067NK14_PLEO1</name>
<gene>
    <name evidence="2" type="ORF">PLEOSDRAFT_1089692</name>
</gene>
<dbReference type="InParanoid" id="A0A067NK14"/>
<dbReference type="Proteomes" id="UP000027073">
    <property type="component" value="Unassembled WGS sequence"/>
</dbReference>
<feature type="region of interest" description="Disordered" evidence="1">
    <location>
        <begin position="1"/>
        <end position="33"/>
    </location>
</feature>
<dbReference type="OrthoDB" id="2981957at2759"/>